<dbReference type="PANTHER" id="PTHR43401">
    <property type="entry name" value="L-THREONINE 3-DEHYDROGENASE"/>
    <property type="match status" value="1"/>
</dbReference>
<organism evidence="2">
    <name type="scientific">bioreactor metagenome</name>
    <dbReference type="NCBI Taxonomy" id="1076179"/>
    <lineage>
        <taxon>unclassified sequences</taxon>
        <taxon>metagenomes</taxon>
        <taxon>ecological metagenomes</taxon>
    </lineage>
</organism>
<dbReference type="InterPro" id="IPR050129">
    <property type="entry name" value="Zn_alcohol_dh"/>
</dbReference>
<dbReference type="EMBL" id="VSSQ01130571">
    <property type="protein sequence ID" value="MPN58168.1"/>
    <property type="molecule type" value="Genomic_DNA"/>
</dbReference>
<name>A0A645J3D3_9ZZZZ</name>
<gene>
    <name evidence="2" type="primary">tdh_30</name>
    <name evidence="2" type="ORF">SDC9_205869</name>
</gene>
<dbReference type="EC" id="1.1.1.103" evidence="2"/>
<dbReference type="Gene3D" id="3.90.180.10">
    <property type="entry name" value="Medium-chain alcohol dehydrogenases, catalytic domain"/>
    <property type="match status" value="1"/>
</dbReference>
<dbReference type="AlphaFoldDB" id="A0A645J3D3"/>
<proteinExistence type="predicted"/>
<keyword evidence="1 2" id="KW-0560">Oxidoreductase</keyword>
<comment type="caution">
    <text evidence="2">The sequence shown here is derived from an EMBL/GenBank/DDBJ whole genome shotgun (WGS) entry which is preliminary data.</text>
</comment>
<evidence type="ECO:0000256" key="1">
    <source>
        <dbReference type="ARBA" id="ARBA00023002"/>
    </source>
</evidence>
<evidence type="ECO:0000313" key="2">
    <source>
        <dbReference type="EMBL" id="MPN58168.1"/>
    </source>
</evidence>
<dbReference type="PANTHER" id="PTHR43401:SF2">
    <property type="entry name" value="L-THREONINE 3-DEHYDROGENASE"/>
    <property type="match status" value="1"/>
</dbReference>
<sequence length="81" mass="9058">MQVGLTKENIAIDYGLIPMKEIAVKGAFGHLNSSWSGVLKMMESKQLNVKPLITHKFKFDDWEAGFDQAADLNCVKVLLHP</sequence>
<reference evidence="2" key="1">
    <citation type="submission" date="2019-08" db="EMBL/GenBank/DDBJ databases">
        <authorList>
            <person name="Kucharzyk K."/>
            <person name="Murdoch R.W."/>
            <person name="Higgins S."/>
            <person name="Loffler F."/>
        </authorList>
    </citation>
    <scope>NUCLEOTIDE SEQUENCE</scope>
</reference>
<protein>
    <submittedName>
        <fullName evidence="2">L-threonine 3-dehydrogenase</fullName>
        <ecNumber evidence="2">1.1.1.103</ecNumber>
    </submittedName>
</protein>
<dbReference type="Gene3D" id="3.40.50.720">
    <property type="entry name" value="NAD(P)-binding Rossmann-like Domain"/>
    <property type="match status" value="1"/>
</dbReference>
<accession>A0A645J3D3</accession>
<dbReference type="GO" id="GO:0008743">
    <property type="term" value="F:L-threonine 3-dehydrogenase activity"/>
    <property type="evidence" value="ECO:0007669"/>
    <property type="project" value="UniProtKB-EC"/>
</dbReference>